<reference evidence="1 3" key="1">
    <citation type="submission" date="2015-07" db="EMBL/GenBank/DDBJ databases">
        <title>Genome of Polaribacter dokdonenesis DSW-5, isolated from seawater off Dokdo in Korea.</title>
        <authorList>
            <person name="Yoon K."/>
            <person name="Song J.Y."/>
            <person name="Kim J.F."/>
        </authorList>
    </citation>
    <scope>NUCLEOTIDE SEQUENCE [LARGE SCALE GENOMIC DNA]</scope>
    <source>
        <strain evidence="1 3">DSW-5</strain>
    </source>
</reference>
<gene>
    <name evidence="1" type="ORF">I602_1237</name>
    <name evidence="2" type="ORF">SAMN05444353_0535</name>
</gene>
<accession>A0A0N0CFC1</accession>
<evidence type="ECO:0000313" key="2">
    <source>
        <dbReference type="EMBL" id="SEE05767.1"/>
    </source>
</evidence>
<dbReference type="EMBL" id="FNUE01000001">
    <property type="protein sequence ID" value="SEE05767.1"/>
    <property type="molecule type" value="Genomic_DNA"/>
</dbReference>
<name>A0A0N0CFC1_9FLAO</name>
<dbReference type="OrthoDB" id="1431410at2"/>
<keyword evidence="4" id="KW-1185">Reference proteome</keyword>
<dbReference type="AlphaFoldDB" id="A0A0N0CFC1"/>
<reference evidence="2 4" key="2">
    <citation type="submission" date="2016-10" db="EMBL/GenBank/DDBJ databases">
        <authorList>
            <person name="Varghese N."/>
            <person name="Submissions S."/>
        </authorList>
    </citation>
    <scope>NUCLEOTIDE SEQUENCE [LARGE SCALE GENOMIC DNA]</scope>
    <source>
        <strain evidence="2 4">DSW-5</strain>
    </source>
</reference>
<comment type="caution">
    <text evidence="1">The sequence shown here is derived from an EMBL/GenBank/DDBJ whole genome shotgun (WGS) entry which is preliminary data.</text>
</comment>
<dbReference type="PROSITE" id="PS51257">
    <property type="entry name" value="PROKAR_LIPOPROTEIN"/>
    <property type="match status" value="1"/>
</dbReference>
<dbReference type="STRING" id="1300348.I602_1237"/>
<evidence type="ECO:0008006" key="5">
    <source>
        <dbReference type="Google" id="ProtNLM"/>
    </source>
</evidence>
<protein>
    <recommendedName>
        <fullName evidence="5">Lipoprotein</fullName>
    </recommendedName>
</protein>
<evidence type="ECO:0000313" key="3">
    <source>
        <dbReference type="Proteomes" id="UP000037716"/>
    </source>
</evidence>
<evidence type="ECO:0000313" key="4">
    <source>
        <dbReference type="Proteomes" id="UP000183071"/>
    </source>
</evidence>
<dbReference type="PATRIC" id="fig|1300348.6.peg.1236"/>
<dbReference type="Proteomes" id="UP000037716">
    <property type="component" value="Unassembled WGS sequence"/>
</dbReference>
<evidence type="ECO:0000313" key="1">
    <source>
        <dbReference type="EMBL" id="KOY51677.1"/>
    </source>
</evidence>
<organism evidence="1 3">
    <name type="scientific">Polaribacter dokdonensis DSW-5</name>
    <dbReference type="NCBI Taxonomy" id="1300348"/>
    <lineage>
        <taxon>Bacteria</taxon>
        <taxon>Pseudomonadati</taxon>
        <taxon>Bacteroidota</taxon>
        <taxon>Flavobacteriia</taxon>
        <taxon>Flavobacteriales</taxon>
        <taxon>Flavobacteriaceae</taxon>
    </lineage>
</organism>
<sequence>MKNIIYVLALFSIISCNEKKEDANLKNEDKPLMSIVRKYPTSKKISPIYLEETKDWAELKAVNEFLDRFKNVSAKEVLSNSIELEGLVATLKKEEKPVLFDIPSFNARLNILHNETLRLVDMRDIPSITVTEVDTQTKKIITSFSAVNEKINTILSKKRFEDAIDIDVKFIGLDSTKIDSVSKKSINDNLQRKLEEKTTNQ</sequence>
<dbReference type="Proteomes" id="UP000183071">
    <property type="component" value="Unassembled WGS sequence"/>
</dbReference>
<dbReference type="EMBL" id="LGBR01000001">
    <property type="protein sequence ID" value="KOY51677.1"/>
    <property type="molecule type" value="Genomic_DNA"/>
</dbReference>
<proteinExistence type="predicted"/>
<dbReference type="RefSeq" id="WP_053973833.1">
    <property type="nucleotide sequence ID" value="NZ_FNUE01000001.1"/>
</dbReference>